<dbReference type="InterPro" id="IPR032790">
    <property type="entry name" value="GDE_C"/>
</dbReference>
<reference evidence="2" key="1">
    <citation type="submission" date="2021-02" db="EMBL/GenBank/DDBJ databases">
        <authorList>
            <person name="Nowell W R."/>
        </authorList>
    </citation>
    <scope>NUCLEOTIDE SEQUENCE</scope>
</reference>
<dbReference type="AlphaFoldDB" id="A0A821JYE6"/>
<gene>
    <name evidence="2" type="ORF">TSG867_LOCUS34100</name>
</gene>
<feature type="domain" description="Glycogen debranching enzyme C-terminal" evidence="1">
    <location>
        <begin position="5"/>
        <end position="50"/>
    </location>
</feature>
<sequence>MKLLFLEWLNKIDETNSSEYANRRRIYTDTINSFLKWTDFQVRPNFIIAAII</sequence>
<name>A0A821JYE6_9BILA</name>
<evidence type="ECO:0000313" key="3">
    <source>
        <dbReference type="Proteomes" id="UP000663862"/>
    </source>
</evidence>
<accession>A0A821JYE6</accession>
<dbReference type="EMBL" id="CAJOBQ010014960">
    <property type="protein sequence ID" value="CAF4722321.1"/>
    <property type="molecule type" value="Genomic_DNA"/>
</dbReference>
<evidence type="ECO:0000313" key="2">
    <source>
        <dbReference type="EMBL" id="CAF4722321.1"/>
    </source>
</evidence>
<evidence type="ECO:0000259" key="1">
    <source>
        <dbReference type="Pfam" id="PF06202"/>
    </source>
</evidence>
<dbReference type="Proteomes" id="UP000663862">
    <property type="component" value="Unassembled WGS sequence"/>
</dbReference>
<protein>
    <recommendedName>
        <fullName evidence="1">Glycogen debranching enzyme C-terminal domain-containing protein</fullName>
    </recommendedName>
</protein>
<proteinExistence type="predicted"/>
<organism evidence="2 3">
    <name type="scientific">Rotaria socialis</name>
    <dbReference type="NCBI Taxonomy" id="392032"/>
    <lineage>
        <taxon>Eukaryota</taxon>
        <taxon>Metazoa</taxon>
        <taxon>Spiralia</taxon>
        <taxon>Gnathifera</taxon>
        <taxon>Rotifera</taxon>
        <taxon>Eurotatoria</taxon>
        <taxon>Bdelloidea</taxon>
        <taxon>Philodinida</taxon>
        <taxon>Philodinidae</taxon>
        <taxon>Rotaria</taxon>
    </lineage>
</organism>
<dbReference type="Pfam" id="PF06202">
    <property type="entry name" value="GDE_C"/>
    <property type="match status" value="1"/>
</dbReference>
<feature type="non-terminal residue" evidence="2">
    <location>
        <position position="52"/>
    </location>
</feature>
<comment type="caution">
    <text evidence="2">The sequence shown here is derived from an EMBL/GenBank/DDBJ whole genome shotgun (WGS) entry which is preliminary data.</text>
</comment>